<sequence>MIIVLQLTILATPTTNDSNSENTHEFLFNYKAFQNVKEKASLDKYNEVNINIAWEDMDSIEKDSIEKSSTISFDENYLISDIE</sequence>
<name>A0A9N9N448_9GLOM</name>
<dbReference type="EMBL" id="CAJVPQ010007749">
    <property type="protein sequence ID" value="CAG8700065.1"/>
    <property type="molecule type" value="Genomic_DNA"/>
</dbReference>
<reference evidence="1" key="1">
    <citation type="submission" date="2021-06" db="EMBL/GenBank/DDBJ databases">
        <authorList>
            <person name="Kallberg Y."/>
            <person name="Tangrot J."/>
            <person name="Rosling A."/>
        </authorList>
    </citation>
    <scope>NUCLEOTIDE SEQUENCE</scope>
    <source>
        <strain evidence="1">UK204</strain>
    </source>
</reference>
<comment type="caution">
    <text evidence="1">The sequence shown here is derived from an EMBL/GenBank/DDBJ whole genome shotgun (WGS) entry which is preliminary data.</text>
</comment>
<gene>
    <name evidence="1" type="ORF">FCALED_LOCUS13430</name>
</gene>
<protein>
    <submittedName>
        <fullName evidence="1">17709_t:CDS:1</fullName>
    </submittedName>
</protein>
<organism evidence="1 2">
    <name type="scientific">Funneliformis caledonium</name>
    <dbReference type="NCBI Taxonomy" id="1117310"/>
    <lineage>
        <taxon>Eukaryota</taxon>
        <taxon>Fungi</taxon>
        <taxon>Fungi incertae sedis</taxon>
        <taxon>Mucoromycota</taxon>
        <taxon>Glomeromycotina</taxon>
        <taxon>Glomeromycetes</taxon>
        <taxon>Glomerales</taxon>
        <taxon>Glomeraceae</taxon>
        <taxon>Funneliformis</taxon>
    </lineage>
</organism>
<accession>A0A9N9N448</accession>
<dbReference type="Proteomes" id="UP000789570">
    <property type="component" value="Unassembled WGS sequence"/>
</dbReference>
<evidence type="ECO:0000313" key="1">
    <source>
        <dbReference type="EMBL" id="CAG8700065.1"/>
    </source>
</evidence>
<evidence type="ECO:0000313" key="2">
    <source>
        <dbReference type="Proteomes" id="UP000789570"/>
    </source>
</evidence>
<proteinExistence type="predicted"/>
<feature type="non-terminal residue" evidence="1">
    <location>
        <position position="83"/>
    </location>
</feature>
<keyword evidence="2" id="KW-1185">Reference proteome</keyword>
<dbReference type="AlphaFoldDB" id="A0A9N9N448"/>